<dbReference type="InterPro" id="IPR038955">
    <property type="entry name" value="PriA/CPL1_fungi"/>
</dbReference>
<feature type="signal peptide" evidence="1">
    <location>
        <begin position="1"/>
        <end position="16"/>
    </location>
</feature>
<keyword evidence="4" id="KW-1185">Reference proteome</keyword>
<accession>A0A0J0XIJ5</accession>
<protein>
    <recommendedName>
        <fullName evidence="2">Protein CPL1-like domain-containing protein</fullName>
    </recommendedName>
</protein>
<organism evidence="3 4">
    <name type="scientific">Cutaneotrichosporon oleaginosum</name>
    <dbReference type="NCBI Taxonomy" id="879819"/>
    <lineage>
        <taxon>Eukaryota</taxon>
        <taxon>Fungi</taxon>
        <taxon>Dikarya</taxon>
        <taxon>Basidiomycota</taxon>
        <taxon>Agaricomycotina</taxon>
        <taxon>Tremellomycetes</taxon>
        <taxon>Trichosporonales</taxon>
        <taxon>Trichosporonaceae</taxon>
        <taxon>Cutaneotrichosporon</taxon>
    </lineage>
</organism>
<evidence type="ECO:0000313" key="4">
    <source>
        <dbReference type="Proteomes" id="UP000053611"/>
    </source>
</evidence>
<dbReference type="EMBL" id="KQ087227">
    <property type="protein sequence ID" value="KLT40893.1"/>
    <property type="molecule type" value="Genomic_DNA"/>
</dbReference>
<name>A0A0J0XIJ5_9TREE</name>
<sequence>MLWLPALLALASFVKADVFGTCGGIGTLGGDGLVPGLVPLLTGTLTTLLGTTLAGNECRDLCRAGGYKFMIFAEGIDVNLLVVNLDETLGSCYCSNEGLDVRSITEGSGAFGDCESTILNLVGVEAEYIAETDLTLDGCYATNPPAISTFTVANQAECLEACGSNSQVSLRVAGLTESCGLLGGVLGALLGGRSGGRWECSCSNTAPTGQLVNCNAQTSVSGVCGLLGGSRTRNYAWNVYSRDLAVSAIPRRRRSYVQRAASETYCPLPKLPCRVPGHDSFECLDTTTELEACGGCPNGNFLNGTVSGIDCTSLPGVSLGGISCVDGQCVASACRSGFKLIDGECVFQIRK</sequence>
<gene>
    <name evidence="3" type="ORF">CC85DRAFT_313086</name>
</gene>
<dbReference type="Proteomes" id="UP000053611">
    <property type="component" value="Unassembled WGS sequence"/>
</dbReference>
<evidence type="ECO:0000259" key="2">
    <source>
        <dbReference type="Pfam" id="PF21671"/>
    </source>
</evidence>
<feature type="chain" id="PRO_5005245453" description="Protein CPL1-like domain-containing protein" evidence="1">
    <location>
        <begin position="17"/>
        <end position="351"/>
    </location>
</feature>
<dbReference type="AlphaFoldDB" id="A0A0J0XIJ5"/>
<dbReference type="STRING" id="879819.A0A0J0XIJ5"/>
<feature type="domain" description="Protein CPL1-like" evidence="2">
    <location>
        <begin position="281"/>
        <end position="340"/>
    </location>
</feature>
<proteinExistence type="predicted"/>
<dbReference type="OrthoDB" id="2563569at2759"/>
<evidence type="ECO:0000256" key="1">
    <source>
        <dbReference type="SAM" id="SignalP"/>
    </source>
</evidence>
<reference evidence="3 4" key="1">
    <citation type="submission" date="2015-03" db="EMBL/GenBank/DDBJ databases">
        <title>Genomics and transcriptomics of the oil-accumulating basidiomycete yeast T. oleaginosus allow insights into substrate utilization and the diverse evolutionary trajectories of mating systems in fungi.</title>
        <authorList>
            <consortium name="DOE Joint Genome Institute"/>
            <person name="Kourist R."/>
            <person name="Kracht O."/>
            <person name="Bracharz F."/>
            <person name="Lipzen A."/>
            <person name="Nolan M."/>
            <person name="Ohm R."/>
            <person name="Grigoriev I."/>
            <person name="Sun S."/>
            <person name="Heitman J."/>
            <person name="Bruck T."/>
            <person name="Nowrousian M."/>
        </authorList>
    </citation>
    <scope>NUCLEOTIDE SEQUENCE [LARGE SCALE GENOMIC DNA]</scope>
    <source>
        <strain evidence="3 4">IBC0246</strain>
    </source>
</reference>
<dbReference type="InterPro" id="IPR048661">
    <property type="entry name" value="CPL1-like"/>
</dbReference>
<evidence type="ECO:0000313" key="3">
    <source>
        <dbReference type="EMBL" id="KLT40893.1"/>
    </source>
</evidence>
<keyword evidence="1" id="KW-0732">Signal</keyword>
<dbReference type="PANTHER" id="PTHR35192:SF2">
    <property type="entry name" value="APPLE DOMAIN-CONTAINING PROTEIN"/>
    <property type="match status" value="1"/>
</dbReference>
<dbReference type="PANTHER" id="PTHR35192">
    <property type="entry name" value="PROTEIN, PUTATIVE-RELATED"/>
    <property type="match status" value="1"/>
</dbReference>
<dbReference type="Pfam" id="PF21671">
    <property type="entry name" value="CPL1-like"/>
    <property type="match status" value="1"/>
</dbReference>